<feature type="non-terminal residue" evidence="1">
    <location>
        <position position="80"/>
    </location>
</feature>
<reference evidence="1 2" key="1">
    <citation type="submission" date="2021-06" db="EMBL/GenBank/DDBJ databases">
        <authorList>
            <person name="Kallberg Y."/>
            <person name="Tangrot J."/>
            <person name="Rosling A."/>
        </authorList>
    </citation>
    <scope>NUCLEOTIDE SEQUENCE [LARGE SCALE GENOMIC DNA]</scope>
    <source>
        <strain evidence="1 2">120-4 pot B 10/14</strain>
    </source>
</reference>
<organism evidence="1 2">
    <name type="scientific">Gigaspora margarita</name>
    <dbReference type="NCBI Taxonomy" id="4874"/>
    <lineage>
        <taxon>Eukaryota</taxon>
        <taxon>Fungi</taxon>
        <taxon>Fungi incertae sedis</taxon>
        <taxon>Mucoromycota</taxon>
        <taxon>Glomeromycotina</taxon>
        <taxon>Glomeromycetes</taxon>
        <taxon>Diversisporales</taxon>
        <taxon>Gigasporaceae</taxon>
        <taxon>Gigaspora</taxon>
    </lineage>
</organism>
<dbReference type="EMBL" id="CAJVQB010048422">
    <property type="protein sequence ID" value="CAG8833975.1"/>
    <property type="molecule type" value="Genomic_DNA"/>
</dbReference>
<proteinExistence type="predicted"/>
<comment type="caution">
    <text evidence="1">The sequence shown here is derived from an EMBL/GenBank/DDBJ whole genome shotgun (WGS) entry which is preliminary data.</text>
</comment>
<protein>
    <submittedName>
        <fullName evidence="1">2485_t:CDS:1</fullName>
    </submittedName>
</protein>
<evidence type="ECO:0000313" key="1">
    <source>
        <dbReference type="EMBL" id="CAG8833975.1"/>
    </source>
</evidence>
<name>A0ABN7WKP2_GIGMA</name>
<keyword evidence="2" id="KW-1185">Reference proteome</keyword>
<sequence length="80" mass="9315">MTNNLQSNSINLNNICTYFNLLIEQCLELESQLEKNASIIHNTVFEEAVVKVLYKYKNVLLLGEEQKHEAFIFELPIIDK</sequence>
<accession>A0ABN7WKP2</accession>
<evidence type="ECO:0000313" key="2">
    <source>
        <dbReference type="Proteomes" id="UP000789901"/>
    </source>
</evidence>
<gene>
    <name evidence="1" type="ORF">GMARGA_LOCUS31817</name>
</gene>
<dbReference type="Proteomes" id="UP000789901">
    <property type="component" value="Unassembled WGS sequence"/>
</dbReference>